<dbReference type="PATRIC" id="fig|1454001.3.peg.3354"/>
<keyword evidence="2 5" id="KW-0812">Transmembrane</keyword>
<dbReference type="PIRSF" id="PIRSF015380">
    <property type="entry name" value="Site-sp_rcmb"/>
    <property type="match status" value="1"/>
</dbReference>
<dbReference type="STRING" id="1454001.AW08_03305"/>
<name>A0A011NKV2_9PROT</name>
<feature type="transmembrane region" description="Helical" evidence="5">
    <location>
        <begin position="598"/>
        <end position="622"/>
    </location>
</feature>
<feature type="transmembrane region" description="Helical" evidence="5">
    <location>
        <begin position="374"/>
        <end position="395"/>
    </location>
</feature>
<evidence type="ECO:0000256" key="1">
    <source>
        <dbReference type="ARBA" id="ARBA00004141"/>
    </source>
</evidence>
<dbReference type="Gene3D" id="1.20.1080.10">
    <property type="entry name" value="Glycerol uptake facilitator protein"/>
    <property type="match status" value="1"/>
</dbReference>
<evidence type="ECO:0000256" key="4">
    <source>
        <dbReference type="ARBA" id="ARBA00023136"/>
    </source>
</evidence>
<sequence length="662" mass="73043">MEEILNRLALPDSDLPALLAELVAQLRPDDSADGESARRNLQALCHILNTRPELRHALRNGLTTLAQTYRHSELYTSTGILPNTGFIAETLHRIGHKLLPEVLDPDLLRSVLRRAFDRPGDRRWVMGAGEQAWIELLVAIRFDEGEPAASVPPSVVQVLRSLRVLSYRIAACGMEPELLRLERSLEAHESPFTEQNREMSAYITSCAESWGRPPAADTDDRQLRVLFSQCLEVIEKVRRTAARNGTSIRLTYHLQRLRQLLRRCEQLLDILAALQADPRGSAAYPAIVTLFVQLVREECLRNNLPRHWRLNTEILALRVTENASHHGEHYITETRSEYWQMCRSAMIGGFVIAFMACLKILLSKAEMPPLTGAITYCLDYGLGFCLIHILGGTVATKQPAMTANAIAASISEAGGRLRDVEGLTTLIARTCRSQIVAILGNVGVAIPLSALITLAIFSVSGEHFTSEEKSAHLLAEQSLIHSGAVFYAAIAGLWLFVSGLLSGYYDNYAAYNRIPERILQLSWPRRLFGEARMQRVAAYIGDNLGALAGNLLFGFLLGGTTLLGVLLGLPLDIRHVAFSSAFVGIAFVDLGYSPDASLFLWAVLGVATIGVINLTVSFALALNVALRARQVAESAWRSLARAVLAHLVRRPGDFFLPPRRPD</sequence>
<evidence type="ECO:0000256" key="5">
    <source>
        <dbReference type="SAM" id="Phobius"/>
    </source>
</evidence>
<gene>
    <name evidence="6" type="ORF">AW08_03305</name>
</gene>
<feature type="transmembrane region" description="Helical" evidence="5">
    <location>
        <begin position="551"/>
        <end position="569"/>
    </location>
</feature>
<feature type="transmembrane region" description="Helical" evidence="5">
    <location>
        <begin position="435"/>
        <end position="457"/>
    </location>
</feature>
<dbReference type="EMBL" id="JFAX01000025">
    <property type="protein sequence ID" value="EXI65257.1"/>
    <property type="molecule type" value="Genomic_DNA"/>
</dbReference>
<dbReference type="AlphaFoldDB" id="A0A011NKV2"/>
<evidence type="ECO:0000256" key="3">
    <source>
        <dbReference type="ARBA" id="ARBA00022989"/>
    </source>
</evidence>
<comment type="caution">
    <text evidence="6">The sequence shown here is derived from an EMBL/GenBank/DDBJ whole genome shotgun (WGS) entry which is preliminary data.</text>
</comment>
<keyword evidence="4 5" id="KW-0472">Membrane</keyword>
<evidence type="ECO:0000256" key="2">
    <source>
        <dbReference type="ARBA" id="ARBA00022692"/>
    </source>
</evidence>
<dbReference type="InterPro" id="IPR023271">
    <property type="entry name" value="Aquaporin-like"/>
</dbReference>
<dbReference type="InterPro" id="IPR011385">
    <property type="entry name" value="Site-sp_rcmbase"/>
</dbReference>
<comment type="subcellular location">
    <subcellularLocation>
        <location evidence="1">Membrane</location>
        <topology evidence="1">Multi-pass membrane protein</topology>
    </subcellularLocation>
</comment>
<reference evidence="6" key="1">
    <citation type="submission" date="2014-02" db="EMBL/GenBank/DDBJ databases">
        <title>Expanding our view of genomic diversity in Candidatus Accumulibacter clades.</title>
        <authorList>
            <person name="Skennerton C.T."/>
            <person name="Barr J.J."/>
            <person name="Slater F.R."/>
            <person name="Bond P.L."/>
            <person name="Tyson G.W."/>
        </authorList>
    </citation>
    <scope>NUCLEOTIDE SEQUENCE [LARGE SCALE GENOMIC DNA]</scope>
</reference>
<feature type="transmembrane region" description="Helical" evidence="5">
    <location>
        <begin position="344"/>
        <end position="362"/>
    </location>
</feature>
<keyword evidence="3 5" id="KW-1133">Transmembrane helix</keyword>
<accession>A0A011NKV2</accession>
<protein>
    <submittedName>
        <fullName evidence="6">Site-specific recombinase</fullName>
    </submittedName>
</protein>
<organism evidence="6 7">
    <name type="scientific">Candidatus Accumulibacter adjunctus</name>
    <dbReference type="NCBI Taxonomy" id="1454001"/>
    <lineage>
        <taxon>Bacteria</taxon>
        <taxon>Pseudomonadati</taxon>
        <taxon>Pseudomonadota</taxon>
        <taxon>Betaproteobacteria</taxon>
        <taxon>Candidatus Accumulibacter</taxon>
    </lineage>
</organism>
<feature type="transmembrane region" description="Helical" evidence="5">
    <location>
        <begin position="478"/>
        <end position="497"/>
    </location>
</feature>
<proteinExistence type="predicted"/>
<evidence type="ECO:0000313" key="7">
    <source>
        <dbReference type="Proteomes" id="UP000020218"/>
    </source>
</evidence>
<evidence type="ECO:0000313" key="6">
    <source>
        <dbReference type="EMBL" id="EXI65257.1"/>
    </source>
</evidence>
<dbReference type="Proteomes" id="UP000020218">
    <property type="component" value="Unassembled WGS sequence"/>
</dbReference>
<dbReference type="Pfam" id="PF10136">
    <property type="entry name" value="SpecificRecomb"/>
    <property type="match status" value="1"/>
</dbReference>
<dbReference type="GO" id="GO:0016020">
    <property type="term" value="C:membrane"/>
    <property type="evidence" value="ECO:0007669"/>
    <property type="project" value="UniProtKB-SubCell"/>
</dbReference>
<keyword evidence="7" id="KW-1185">Reference proteome</keyword>